<dbReference type="PANTHER" id="PTHR21064:SF6">
    <property type="entry name" value="AMINOGLYCOSIDE PHOSPHOTRANSFERASE DOMAIN-CONTAINING PROTEIN"/>
    <property type="match status" value="1"/>
</dbReference>
<dbReference type="Proteomes" id="UP000309450">
    <property type="component" value="Unassembled WGS sequence"/>
</dbReference>
<dbReference type="PANTHER" id="PTHR21064">
    <property type="entry name" value="AMINOGLYCOSIDE PHOSPHOTRANSFERASE DOMAIN-CONTAINING PROTEIN-RELATED"/>
    <property type="match status" value="1"/>
</dbReference>
<dbReference type="InterPro" id="IPR050249">
    <property type="entry name" value="Pseudomonas-type_ThrB"/>
</dbReference>
<keyword evidence="4" id="KW-1185">Reference proteome</keyword>
<dbReference type="InterPro" id="IPR011009">
    <property type="entry name" value="Kinase-like_dom_sf"/>
</dbReference>
<dbReference type="EMBL" id="SSND01000001">
    <property type="protein sequence ID" value="THD85733.1"/>
    <property type="molecule type" value="Genomic_DNA"/>
</dbReference>
<dbReference type="AlphaFoldDB" id="A0A4S3MU87"/>
<evidence type="ECO:0000259" key="2">
    <source>
        <dbReference type="Pfam" id="PF01636"/>
    </source>
</evidence>
<dbReference type="GO" id="GO:0019202">
    <property type="term" value="F:amino acid kinase activity"/>
    <property type="evidence" value="ECO:0007669"/>
    <property type="project" value="TreeGrafter"/>
</dbReference>
<feature type="domain" description="Aminoglycoside phosphotransferase" evidence="2">
    <location>
        <begin position="31"/>
        <end position="267"/>
    </location>
</feature>
<gene>
    <name evidence="3" type="ORF">E7811_08610</name>
</gene>
<dbReference type="SUPFAM" id="SSF56112">
    <property type="entry name" value="Protein kinase-like (PK-like)"/>
    <property type="match status" value="1"/>
</dbReference>
<organism evidence="3 4">
    <name type="scientific">Aliigemmobacter aestuarii</name>
    <dbReference type="NCBI Taxonomy" id="1445661"/>
    <lineage>
        <taxon>Bacteria</taxon>
        <taxon>Pseudomonadati</taxon>
        <taxon>Pseudomonadota</taxon>
        <taxon>Alphaproteobacteria</taxon>
        <taxon>Rhodobacterales</taxon>
        <taxon>Paracoccaceae</taxon>
        <taxon>Aliigemmobacter</taxon>
    </lineage>
</organism>
<keyword evidence="3" id="KW-0808">Transferase</keyword>
<dbReference type="OrthoDB" id="241498at2"/>
<sequence>MTAAEAPAAEVLAAEAAGHWKAQIVRLIGHRENVVFEMALHGGERTALRLHRTGYQAPVAIRSELWWCAELAAAGLPVPRPIETDAGDLLAVLSNGQCASAVTWVEGHPIGELNVPLAFPVAQQIDLHHRLGNLLACIHDATDRLTLPDWFLRHRWDRDGLVGETPLWGRFWEHPRLSDTDKAEVTAARDFLRDRLATDPALTGDIGLIHADVLRENVFVNGHSVSLIDFDDSGFGFRGYDLGTAMIQNLAEPHRAELMAALTSGYASRRPMTEATVALFTLARVLASLGWAMGRLAPDSPIHASHIRRAVSWWQAVRETHF</sequence>
<dbReference type="RefSeq" id="WP_136394104.1">
    <property type="nucleotide sequence ID" value="NZ_SSND01000001.1"/>
</dbReference>
<comment type="similarity">
    <text evidence="1">Belongs to the pseudomonas-type ThrB family.</text>
</comment>
<keyword evidence="3" id="KW-0418">Kinase</keyword>
<evidence type="ECO:0000313" key="4">
    <source>
        <dbReference type="Proteomes" id="UP000309450"/>
    </source>
</evidence>
<accession>A0A4S3MU87</accession>
<dbReference type="InterPro" id="IPR002575">
    <property type="entry name" value="Aminoglycoside_PTrfase"/>
</dbReference>
<evidence type="ECO:0000256" key="1">
    <source>
        <dbReference type="ARBA" id="ARBA00038240"/>
    </source>
</evidence>
<dbReference type="Pfam" id="PF01636">
    <property type="entry name" value="APH"/>
    <property type="match status" value="1"/>
</dbReference>
<reference evidence="3 4" key="1">
    <citation type="submission" date="2019-04" db="EMBL/GenBank/DDBJ databases">
        <title>Draft genome sequence of Gemmobacter aestuarii sp. nov.</title>
        <authorList>
            <person name="Hameed A."/>
            <person name="Lin S.-Y."/>
            <person name="Shahina M."/>
            <person name="Lai W.-A."/>
            <person name="Young C.-C."/>
        </authorList>
    </citation>
    <scope>NUCLEOTIDE SEQUENCE [LARGE SCALE GENOMIC DNA]</scope>
    <source>
        <strain evidence="3 4">CC-PW-75</strain>
    </source>
</reference>
<dbReference type="Gene3D" id="3.90.1200.10">
    <property type="match status" value="1"/>
</dbReference>
<comment type="caution">
    <text evidence="3">The sequence shown here is derived from an EMBL/GenBank/DDBJ whole genome shotgun (WGS) entry which is preliminary data.</text>
</comment>
<protein>
    <submittedName>
        <fullName evidence="3">Homoserine kinase</fullName>
    </submittedName>
</protein>
<proteinExistence type="inferred from homology"/>
<evidence type="ECO:0000313" key="3">
    <source>
        <dbReference type="EMBL" id="THD85733.1"/>
    </source>
</evidence>
<name>A0A4S3MU87_9RHOB</name>